<accession>A0A6A6HGJ6</accession>
<organism evidence="1 2">
    <name type="scientific">Viridothelium virens</name>
    <name type="common">Speckled blister lichen</name>
    <name type="synonym">Trypethelium virens</name>
    <dbReference type="NCBI Taxonomy" id="1048519"/>
    <lineage>
        <taxon>Eukaryota</taxon>
        <taxon>Fungi</taxon>
        <taxon>Dikarya</taxon>
        <taxon>Ascomycota</taxon>
        <taxon>Pezizomycotina</taxon>
        <taxon>Dothideomycetes</taxon>
        <taxon>Dothideomycetes incertae sedis</taxon>
        <taxon>Trypetheliales</taxon>
        <taxon>Trypetheliaceae</taxon>
        <taxon>Viridothelium</taxon>
    </lineage>
</organism>
<name>A0A6A6HGJ6_VIRVR</name>
<sequence>MSTDVYGCATYQAGIDTDIRSLSPDPDNPMMDLLAVVLNQASDSNKDPVDIMISGRPVAYGYAPQFDYYSHAPFYATGHPPNDQFFKNKAAVEEILPGKENTKLQIRRILSPITKADTWRFRIKGPARDWFPVDEFDDNVRRDSEQYLQFATLRIIEFMDYHGIPRQGHYRIFTDPSSLTELQPGPRHIASKWDFTWSMNMQEIKQVVQILDKYKNGPVVDWKGRGNDVYNLMDRHIKRLRNDLSSAKPLPKIYGFDDLVNFHKSEPPKWLVGGGLTEFAKYQASHATKGADVMGGYMNGDSNIFEQQTNFKFDPQSAWKALEHATKDAPVTLFITEFCKQSTWVLKSQDIHDNLKQDGALIDWFNKYYMYDLLSNSAAWQDNGDQGKKVSIPTFDLVTGLYHFRPDLFPKPVSVRPYQQRSNDTGELLIKLEAGGTGAVLAMWQDDKMAQPPEVRDAFMKVLAHVFQPANSTHRPPMPAVIKAKSASGHQKRHLTERPTKFARRHWKELPN</sequence>
<dbReference type="AlphaFoldDB" id="A0A6A6HGJ6"/>
<keyword evidence="2" id="KW-1185">Reference proteome</keyword>
<proteinExistence type="predicted"/>
<gene>
    <name evidence="1" type="ORF">EV356DRAFT_565417</name>
</gene>
<dbReference type="OrthoDB" id="2828454at2759"/>
<reference evidence="1" key="1">
    <citation type="journal article" date="2020" name="Stud. Mycol.">
        <title>101 Dothideomycetes genomes: a test case for predicting lifestyles and emergence of pathogens.</title>
        <authorList>
            <person name="Haridas S."/>
            <person name="Albert R."/>
            <person name="Binder M."/>
            <person name="Bloem J."/>
            <person name="Labutti K."/>
            <person name="Salamov A."/>
            <person name="Andreopoulos B."/>
            <person name="Baker S."/>
            <person name="Barry K."/>
            <person name="Bills G."/>
            <person name="Bluhm B."/>
            <person name="Cannon C."/>
            <person name="Castanera R."/>
            <person name="Culley D."/>
            <person name="Daum C."/>
            <person name="Ezra D."/>
            <person name="Gonzalez J."/>
            <person name="Henrissat B."/>
            <person name="Kuo A."/>
            <person name="Liang C."/>
            <person name="Lipzen A."/>
            <person name="Lutzoni F."/>
            <person name="Magnuson J."/>
            <person name="Mondo S."/>
            <person name="Nolan M."/>
            <person name="Ohm R."/>
            <person name="Pangilinan J."/>
            <person name="Park H.-J."/>
            <person name="Ramirez L."/>
            <person name="Alfaro M."/>
            <person name="Sun H."/>
            <person name="Tritt A."/>
            <person name="Yoshinaga Y."/>
            <person name="Zwiers L.-H."/>
            <person name="Turgeon B."/>
            <person name="Goodwin S."/>
            <person name="Spatafora J."/>
            <person name="Crous P."/>
            <person name="Grigoriev I."/>
        </authorList>
    </citation>
    <scope>NUCLEOTIDE SEQUENCE</scope>
    <source>
        <strain evidence="1">Tuck. ex Michener</strain>
    </source>
</reference>
<dbReference type="InterPro" id="IPR036452">
    <property type="entry name" value="Ribo_hydro-like"/>
</dbReference>
<dbReference type="GO" id="GO:0016799">
    <property type="term" value="F:hydrolase activity, hydrolyzing N-glycosyl compounds"/>
    <property type="evidence" value="ECO:0007669"/>
    <property type="project" value="InterPro"/>
</dbReference>
<dbReference type="Gene3D" id="3.90.245.10">
    <property type="entry name" value="Ribonucleoside hydrolase-like"/>
    <property type="match status" value="1"/>
</dbReference>
<evidence type="ECO:0000313" key="2">
    <source>
        <dbReference type="Proteomes" id="UP000800092"/>
    </source>
</evidence>
<dbReference type="Proteomes" id="UP000800092">
    <property type="component" value="Unassembled WGS sequence"/>
</dbReference>
<dbReference type="SUPFAM" id="SSF53590">
    <property type="entry name" value="Nucleoside hydrolase"/>
    <property type="match status" value="1"/>
</dbReference>
<protein>
    <submittedName>
        <fullName evidence="1">Uncharacterized protein</fullName>
    </submittedName>
</protein>
<evidence type="ECO:0000313" key="1">
    <source>
        <dbReference type="EMBL" id="KAF2236590.1"/>
    </source>
</evidence>
<dbReference type="EMBL" id="ML991784">
    <property type="protein sequence ID" value="KAF2236590.1"/>
    <property type="molecule type" value="Genomic_DNA"/>
</dbReference>